<reference evidence="1 2" key="1">
    <citation type="journal article" date="2019" name="Int. J. Syst. Evol. Microbiol.">
        <title>The Global Catalogue of Microorganisms (GCM) 10K type strain sequencing project: providing services to taxonomists for standard genome sequencing and annotation.</title>
        <authorList>
            <consortium name="The Broad Institute Genomics Platform"/>
            <consortium name="The Broad Institute Genome Sequencing Center for Infectious Disease"/>
            <person name="Wu L."/>
            <person name="Ma J."/>
        </authorList>
    </citation>
    <scope>NUCLEOTIDE SEQUENCE [LARGE SCALE GENOMIC DNA]</scope>
    <source>
        <strain evidence="1 2">JCM 16343</strain>
    </source>
</reference>
<protein>
    <submittedName>
        <fullName evidence="1">Uncharacterized protein</fullName>
    </submittedName>
</protein>
<evidence type="ECO:0000313" key="2">
    <source>
        <dbReference type="Proteomes" id="UP001501787"/>
    </source>
</evidence>
<name>A0ABN0VXX6_9GAMM</name>
<gene>
    <name evidence="1" type="ORF">GCM10009129_17150</name>
</gene>
<proteinExistence type="predicted"/>
<sequence>MDYDPEKGTHINTWDYTKGKGPGKDEKFVIPFDETEKDYISLLKHLNR</sequence>
<comment type="caution">
    <text evidence="1">The sequence shown here is derived from an EMBL/GenBank/DDBJ whole genome shotgun (WGS) entry which is preliminary data.</text>
</comment>
<organism evidence="1 2">
    <name type="scientific">Psychrobacter aestuarii</name>
    <dbReference type="NCBI Taxonomy" id="556327"/>
    <lineage>
        <taxon>Bacteria</taxon>
        <taxon>Pseudomonadati</taxon>
        <taxon>Pseudomonadota</taxon>
        <taxon>Gammaproteobacteria</taxon>
        <taxon>Moraxellales</taxon>
        <taxon>Moraxellaceae</taxon>
        <taxon>Psychrobacter</taxon>
    </lineage>
</organism>
<evidence type="ECO:0000313" key="1">
    <source>
        <dbReference type="EMBL" id="GAA0320030.1"/>
    </source>
</evidence>
<keyword evidence="2" id="KW-1185">Reference proteome</keyword>
<accession>A0ABN0VXX6</accession>
<dbReference type="Proteomes" id="UP001501787">
    <property type="component" value="Unassembled WGS sequence"/>
</dbReference>
<dbReference type="EMBL" id="BAAAFR010000005">
    <property type="protein sequence ID" value="GAA0320030.1"/>
    <property type="molecule type" value="Genomic_DNA"/>
</dbReference>